<reference evidence="3 8" key="1">
    <citation type="submission" date="2016-02" db="EMBL/GenBank/DDBJ databases">
        <authorList>
            <consortium name="Pathogen Informatics"/>
        </authorList>
    </citation>
    <scope>NUCLEOTIDE SEQUENCE [LARGE SCALE GENOMIC DNA]</scope>
    <source>
        <strain evidence="3 8">K173</strain>
        <strain evidence="4 12">NK65 ny</strain>
        <strain evidence="5 11">NK65e</strain>
        <strain evidence="7 9">SP11 Antwerpcl1</strain>
        <strain evidence="6 10">SP11 RLL</strain>
    </source>
</reference>
<evidence type="ECO:0000313" key="6">
    <source>
        <dbReference type="EMBL" id="SCO59140.1"/>
    </source>
</evidence>
<evidence type="ECO:0000313" key="11">
    <source>
        <dbReference type="Proteomes" id="UP000220214"/>
    </source>
</evidence>
<feature type="coiled-coil region" evidence="1">
    <location>
        <begin position="712"/>
        <end position="773"/>
    </location>
</feature>
<dbReference type="EMBL" id="LT608142">
    <property type="protein sequence ID" value="SCM19814.1"/>
    <property type="molecule type" value="Genomic_DNA"/>
</dbReference>
<evidence type="ECO:0000256" key="2">
    <source>
        <dbReference type="SAM" id="MobiDB-lite"/>
    </source>
</evidence>
<evidence type="ECO:0000313" key="12">
    <source>
        <dbReference type="Proteomes" id="UP000516480"/>
    </source>
</evidence>
<evidence type="ECO:0000313" key="7">
    <source>
        <dbReference type="EMBL" id="SCO59883.1"/>
    </source>
</evidence>
<dbReference type="EMBL" id="LT160026">
    <property type="protein sequence ID" value="CXI18977.1"/>
    <property type="molecule type" value="Genomic_DNA"/>
</dbReference>
<feature type="compositionally biased region" description="Low complexity" evidence="2">
    <location>
        <begin position="402"/>
        <end position="413"/>
    </location>
</feature>
<evidence type="ECO:0000313" key="4">
    <source>
        <dbReference type="EMBL" id="SCM19814.1"/>
    </source>
</evidence>
<keyword evidence="1" id="KW-0175">Coiled coil</keyword>
<evidence type="ECO:0000313" key="3">
    <source>
        <dbReference type="EMBL" id="CXI18977.1"/>
    </source>
</evidence>
<evidence type="ECO:0000313" key="8">
    <source>
        <dbReference type="Proteomes" id="UP000069549"/>
    </source>
</evidence>
<dbReference type="AlphaFoldDB" id="A0A0Y9VCC3"/>
<dbReference type="Proteomes" id="UP000220214">
    <property type="component" value="Chromosome 6"/>
</dbReference>
<evidence type="ECO:0000256" key="1">
    <source>
        <dbReference type="SAM" id="Coils"/>
    </source>
</evidence>
<dbReference type="EMBL" id="LT614632">
    <property type="protein sequence ID" value="SCN23553.1"/>
    <property type="molecule type" value="Genomic_DNA"/>
</dbReference>
<dbReference type="Proteomes" id="UP000516480">
    <property type="component" value="Chromosome 6"/>
</dbReference>
<dbReference type="OMA" id="LKICVEC"/>
<accession>A0A0Y9VCC3</accession>
<dbReference type="EMBL" id="LT608254">
    <property type="protein sequence ID" value="SCO59883.1"/>
    <property type="molecule type" value="Genomic_DNA"/>
</dbReference>
<proteinExistence type="predicted"/>
<dbReference type="Proteomes" id="UP000069549">
    <property type="component" value="Chromosome 6"/>
</dbReference>
<feature type="region of interest" description="Disordered" evidence="2">
    <location>
        <begin position="386"/>
        <end position="424"/>
    </location>
</feature>
<gene>
    <name evidence="3" type="ORF">PBK173_000110200</name>
    <name evidence="5" type="ORF">PBNK65E_000106000</name>
    <name evidence="4" type="ORF">PBNK65NY_000105200</name>
    <name evidence="7" type="ORF">PBSP11A_000105400</name>
    <name evidence="6" type="ORF">PBSP11RLL_000105400</name>
</gene>
<protein>
    <submittedName>
        <fullName evidence="3">Uncharacterized protein</fullName>
    </submittedName>
</protein>
<dbReference type="OrthoDB" id="440020at2759"/>
<dbReference type="VEuPathDB" id="PlasmoDB:PBANKA_0615300"/>
<evidence type="ECO:0000313" key="9">
    <source>
        <dbReference type="Proteomes" id="UP000219860"/>
    </source>
</evidence>
<dbReference type="EMBL" id="LT608270">
    <property type="protein sequence ID" value="SCO59140.1"/>
    <property type="molecule type" value="Genomic_DNA"/>
</dbReference>
<name>A0A0Y9VCC3_PLABE</name>
<feature type="compositionally biased region" description="Polar residues" evidence="2">
    <location>
        <begin position="386"/>
        <end position="401"/>
    </location>
</feature>
<dbReference type="Proteomes" id="UP000219860">
    <property type="component" value="Chromosome 6"/>
</dbReference>
<evidence type="ECO:0000313" key="5">
    <source>
        <dbReference type="EMBL" id="SCN23553.1"/>
    </source>
</evidence>
<organism evidence="3 8">
    <name type="scientific">Plasmodium berghei</name>
    <dbReference type="NCBI Taxonomy" id="5821"/>
    <lineage>
        <taxon>Eukaryota</taxon>
        <taxon>Sar</taxon>
        <taxon>Alveolata</taxon>
        <taxon>Apicomplexa</taxon>
        <taxon>Aconoidasida</taxon>
        <taxon>Haemosporida</taxon>
        <taxon>Plasmodiidae</taxon>
        <taxon>Plasmodium</taxon>
        <taxon>Plasmodium (Vinckeia)</taxon>
    </lineage>
</organism>
<feature type="region of interest" description="Disordered" evidence="2">
    <location>
        <begin position="928"/>
        <end position="950"/>
    </location>
</feature>
<dbReference type="Proteomes" id="UP000219974">
    <property type="component" value="Chromosome 6"/>
</dbReference>
<evidence type="ECO:0000313" key="10">
    <source>
        <dbReference type="Proteomes" id="UP000219974"/>
    </source>
</evidence>
<sequence>MYGQVAKVHANLYDYEKYNNIKLNVVNEDNKDGNNKISCDTSKQKSYKNLEKMANNIFNEMSSVRVISSTDSDNAKEIMKSGNNNKNSKLKKIFNGIIINKMKHAKIVFEEVKEHIKYTAKEAQKNMNYPFCKSPCNIENLKNTIYINDEEIVINKNIYKNIFTNKRKESNENEEENEEKDEGIVGKKKNNQNLFACEKSDIIIKGEYNFGFNIDVISENDENKIIAYAYEKDTNKKLPCIYKWRRIYYDKEYGLIEQILNNIEGQNIQEKVTPGNGKGCYSSEYELTSDDIGFKIFVECTCINNERIDNDSISSENYRDANFDEYEKAEHINNINMNNDKNFFYNDAASFKSTFKGTAKESYISEYEKLYKKSYGNIQNSEKNNFEDMNNYSKNSSNTSINNYYKNMNNNKKNNNESDDQNSLKKITKREVFKSDDEFSLFSNTQNEKNKMFSTKVTNPYNQNLSQTIDIKINNKYYGVAIAEIGPFNLNTKTKNMLETIIYNDTIKYPIYILKKDDRRNNSLQNENKYYDQKTFESIIFNENKINNSFSTYNDYNYVDNQSVYSNLEGENEYIYMLHIYKNEIKIINQNNKMKNMWNYKFHHIYPYVEFINTERKTEKHNKNDENNNHFLLHVNENESYKCKCLFKRHRDLISILLKYMHANIYIINEYIFNNINHNFEKTRVKNIFNNVDVNSIFENLNKELLLNRKINQKYLNKINNLQDEKNALEDDLKHTIEAFQLQLDTAKKFKDQNELIKENEKLMEEIKILQNKYKSVDLFFKDKYNLLLNDIEKYKKLVQENMPKNNSKEDQKLQEKIQSIEKEKINLLNENKKIHNLYLEEKRNKTDLENKVENLNLKLDLLNKSLQEEKRKGQETYESLKELKEIKKNNNCLQKENIKISNEINLLTSEKNRLTKLVDSLTKDIEKSKKNETSKKDDNKTESKQNDKLLKELMSLRDENELLKKRIKKIANFSNAAS</sequence>